<dbReference type="Proteomes" id="UP000095280">
    <property type="component" value="Unplaced"/>
</dbReference>
<feature type="compositionally biased region" description="Low complexity" evidence="1">
    <location>
        <begin position="69"/>
        <end position="82"/>
    </location>
</feature>
<dbReference type="AlphaFoldDB" id="A0A1I8IQM7"/>
<proteinExistence type="predicted"/>
<organism evidence="2 3">
    <name type="scientific">Macrostomum lignano</name>
    <dbReference type="NCBI Taxonomy" id="282301"/>
    <lineage>
        <taxon>Eukaryota</taxon>
        <taxon>Metazoa</taxon>
        <taxon>Spiralia</taxon>
        <taxon>Lophotrochozoa</taxon>
        <taxon>Platyhelminthes</taxon>
        <taxon>Rhabditophora</taxon>
        <taxon>Macrostomorpha</taxon>
        <taxon>Macrostomida</taxon>
        <taxon>Macrostomidae</taxon>
        <taxon>Macrostomum</taxon>
    </lineage>
</organism>
<protein>
    <submittedName>
        <fullName evidence="3">SHR-BD domain-containing protein</fullName>
    </submittedName>
</protein>
<evidence type="ECO:0000256" key="1">
    <source>
        <dbReference type="SAM" id="MobiDB-lite"/>
    </source>
</evidence>
<evidence type="ECO:0000313" key="2">
    <source>
        <dbReference type="Proteomes" id="UP000095280"/>
    </source>
</evidence>
<accession>A0A1I8IQM7</accession>
<evidence type="ECO:0000313" key="3">
    <source>
        <dbReference type="WBParaSite" id="maker-uti_cns_0015030-snap-gene-0.2-mRNA-1"/>
    </source>
</evidence>
<name>A0A1I8IQM7_9PLAT</name>
<sequence>DASTLNAASIAAAAAAAAVAGKCRHCCAAFAATGPSRLGSLASTVSMGNGSGCATALAKTASASTLPVFRRSSNGSSNGDSSWHLRGPEDPAGLQVPSSLPRPGRPLRLSRAARLLSIGAGYGKRLTFDVKSLSSGEGANRRPVDHYLVRQLAGGYALSLSALDVGQRFALQTRSGQEIGRAEVTWTAPEPADGFPGQRRPDACLRCLLGCHDYEDVAMTGIASTGAGLPAPGRWPRWPELTEFGCRACPICVW</sequence>
<keyword evidence="2" id="KW-1185">Reference proteome</keyword>
<feature type="region of interest" description="Disordered" evidence="1">
    <location>
        <begin position="69"/>
        <end position="105"/>
    </location>
</feature>
<reference evidence="3" key="1">
    <citation type="submission" date="2016-11" db="UniProtKB">
        <authorList>
            <consortium name="WormBaseParasite"/>
        </authorList>
    </citation>
    <scope>IDENTIFICATION</scope>
</reference>
<dbReference type="WBParaSite" id="maker-uti_cns_0015030-snap-gene-0.2-mRNA-1">
    <property type="protein sequence ID" value="maker-uti_cns_0015030-snap-gene-0.2-mRNA-1"/>
    <property type="gene ID" value="maker-uti_cns_0015030-snap-gene-0.2"/>
</dbReference>